<dbReference type="FunFam" id="3.40.50.300:FF:000006">
    <property type="entry name" value="DNA-binding transcriptional regulator NtrC"/>
    <property type="match status" value="1"/>
</dbReference>
<evidence type="ECO:0000256" key="4">
    <source>
        <dbReference type="ARBA" id="ARBA00023125"/>
    </source>
</evidence>
<dbReference type="InterPro" id="IPR002078">
    <property type="entry name" value="Sigma_54_int"/>
</dbReference>
<dbReference type="InterPro" id="IPR035965">
    <property type="entry name" value="PAS-like_dom_sf"/>
</dbReference>
<reference evidence="8 9" key="1">
    <citation type="submission" date="2016-10" db="EMBL/GenBank/DDBJ databases">
        <title>Complete Genome Sequence of Peptococcaceae strain DCMF.</title>
        <authorList>
            <person name="Edwards R.J."/>
            <person name="Holland S.I."/>
            <person name="Deshpande N.P."/>
            <person name="Wong Y.K."/>
            <person name="Ertan H."/>
            <person name="Manefield M."/>
            <person name="Russell T.L."/>
            <person name="Lee M.J."/>
        </authorList>
    </citation>
    <scope>NUCLEOTIDE SEQUENCE [LARGE SCALE GENOMIC DNA]</scope>
    <source>
        <strain evidence="8 9">DCMF</strain>
    </source>
</reference>
<dbReference type="SUPFAM" id="SSF55785">
    <property type="entry name" value="PYP-like sensor domain (PAS domain)"/>
    <property type="match status" value="1"/>
</dbReference>
<evidence type="ECO:0000256" key="2">
    <source>
        <dbReference type="ARBA" id="ARBA00022840"/>
    </source>
</evidence>
<dbReference type="PROSITE" id="PS50045">
    <property type="entry name" value="SIGMA54_INTERACT_4"/>
    <property type="match status" value="1"/>
</dbReference>
<dbReference type="Pfam" id="PF00158">
    <property type="entry name" value="Sigma54_activat"/>
    <property type="match status" value="1"/>
</dbReference>
<protein>
    <recommendedName>
        <fullName evidence="10">PAS domain S-box protein</fullName>
    </recommendedName>
</protein>
<dbReference type="PRINTS" id="PR01590">
    <property type="entry name" value="HTHFIS"/>
</dbReference>
<dbReference type="PROSITE" id="PS00676">
    <property type="entry name" value="SIGMA54_INTERACT_2"/>
    <property type="match status" value="1"/>
</dbReference>
<dbReference type="SUPFAM" id="SSF46689">
    <property type="entry name" value="Homeodomain-like"/>
    <property type="match status" value="1"/>
</dbReference>
<dbReference type="PANTHER" id="PTHR32071">
    <property type="entry name" value="TRANSCRIPTIONAL REGULATORY PROTEIN"/>
    <property type="match status" value="1"/>
</dbReference>
<dbReference type="Gene3D" id="1.10.10.60">
    <property type="entry name" value="Homeodomain-like"/>
    <property type="match status" value="1"/>
</dbReference>
<name>A0A3G1KZ38_FORW1</name>
<keyword evidence="9" id="KW-1185">Reference proteome</keyword>
<dbReference type="PROSITE" id="PS00675">
    <property type="entry name" value="SIGMA54_INTERACT_1"/>
    <property type="match status" value="1"/>
</dbReference>
<dbReference type="InterPro" id="IPR058031">
    <property type="entry name" value="AAA_lid_NorR"/>
</dbReference>
<dbReference type="InterPro" id="IPR003593">
    <property type="entry name" value="AAA+_ATPase"/>
</dbReference>
<evidence type="ECO:0000256" key="3">
    <source>
        <dbReference type="ARBA" id="ARBA00023015"/>
    </source>
</evidence>
<feature type="domain" description="Sigma-54 factor interaction" evidence="6">
    <location>
        <begin position="158"/>
        <end position="385"/>
    </location>
</feature>
<dbReference type="PROSITE" id="PS00688">
    <property type="entry name" value="SIGMA54_INTERACT_3"/>
    <property type="match status" value="1"/>
</dbReference>
<keyword evidence="4" id="KW-0238">DNA-binding</keyword>
<evidence type="ECO:0008006" key="10">
    <source>
        <dbReference type="Google" id="ProtNLM"/>
    </source>
</evidence>
<keyword evidence="3" id="KW-0805">Transcription regulation</keyword>
<dbReference type="InterPro" id="IPR000014">
    <property type="entry name" value="PAS"/>
</dbReference>
<dbReference type="Pfam" id="PF02954">
    <property type="entry name" value="HTH_8"/>
    <property type="match status" value="1"/>
</dbReference>
<dbReference type="RefSeq" id="WP_148137017.1">
    <property type="nucleotide sequence ID" value="NZ_CP017634.1"/>
</dbReference>
<evidence type="ECO:0000259" key="6">
    <source>
        <dbReference type="PROSITE" id="PS50045"/>
    </source>
</evidence>
<dbReference type="GO" id="GO:0006355">
    <property type="term" value="P:regulation of DNA-templated transcription"/>
    <property type="evidence" value="ECO:0007669"/>
    <property type="project" value="InterPro"/>
</dbReference>
<dbReference type="InterPro" id="IPR002197">
    <property type="entry name" value="HTH_Fis"/>
</dbReference>
<dbReference type="Proteomes" id="UP000323521">
    <property type="component" value="Chromosome"/>
</dbReference>
<dbReference type="CDD" id="cd00130">
    <property type="entry name" value="PAS"/>
    <property type="match status" value="1"/>
</dbReference>
<dbReference type="GO" id="GO:0043565">
    <property type="term" value="F:sequence-specific DNA binding"/>
    <property type="evidence" value="ECO:0007669"/>
    <property type="project" value="InterPro"/>
</dbReference>
<keyword evidence="2" id="KW-0067">ATP-binding</keyword>
<proteinExistence type="predicted"/>
<keyword evidence="1" id="KW-0547">Nucleotide-binding</keyword>
<dbReference type="InterPro" id="IPR025662">
    <property type="entry name" value="Sigma_54_int_dom_ATP-bd_1"/>
</dbReference>
<dbReference type="NCBIfam" id="TIGR00229">
    <property type="entry name" value="sensory_box"/>
    <property type="match status" value="1"/>
</dbReference>
<dbReference type="Gene3D" id="1.10.8.60">
    <property type="match status" value="1"/>
</dbReference>
<dbReference type="SUPFAM" id="SSF52540">
    <property type="entry name" value="P-loop containing nucleoside triphosphate hydrolases"/>
    <property type="match status" value="1"/>
</dbReference>
<organism evidence="8 9">
    <name type="scientific">Formimonas warabiya</name>
    <dbReference type="NCBI Taxonomy" id="1761012"/>
    <lineage>
        <taxon>Bacteria</taxon>
        <taxon>Bacillati</taxon>
        <taxon>Bacillota</taxon>
        <taxon>Clostridia</taxon>
        <taxon>Eubacteriales</taxon>
        <taxon>Peptococcaceae</taxon>
        <taxon>Candidatus Formimonas</taxon>
    </lineage>
</organism>
<dbReference type="PANTHER" id="PTHR32071:SF74">
    <property type="entry name" value="TRANSCRIPTIONAL ACTIVATOR ROCR"/>
    <property type="match status" value="1"/>
</dbReference>
<dbReference type="InterPro" id="IPR027417">
    <property type="entry name" value="P-loop_NTPase"/>
</dbReference>
<dbReference type="Gene3D" id="3.30.450.20">
    <property type="entry name" value="PAS domain"/>
    <property type="match status" value="1"/>
</dbReference>
<dbReference type="Pfam" id="PF25601">
    <property type="entry name" value="AAA_lid_14"/>
    <property type="match status" value="1"/>
</dbReference>
<dbReference type="Pfam" id="PF00989">
    <property type="entry name" value="PAS"/>
    <property type="match status" value="1"/>
</dbReference>
<evidence type="ECO:0000313" key="8">
    <source>
        <dbReference type="EMBL" id="ATW27647.1"/>
    </source>
</evidence>
<evidence type="ECO:0000259" key="7">
    <source>
        <dbReference type="PROSITE" id="PS50112"/>
    </source>
</evidence>
<keyword evidence="5" id="KW-0804">Transcription</keyword>
<dbReference type="KEGG" id="fwa:DCMF_25395"/>
<dbReference type="AlphaFoldDB" id="A0A3G1KZ38"/>
<sequence>MNLDDSLKNEYSVFKEILDKVDVGIMIIDSKGIIIYYNEVAGKIDGLKAADVIGKHVSEVYPQIQESTLLQVQKTKKPIIDQPQTYKTWHGKTVNILCSTFPLTYQKRIVGAVDISRDITQIKELSEQNVALKEELLKTHKIGRKKTSSGAPYTFDDIITNDPVLNHMKKIGRRISGSDSPVLIYGETGTGKELFAQSIHNHGYKKGPFIAQNCAALPGSLLESILFGTVKGSFTGSEDRQGLIELADEGTLFLDEINSIPLDLQAKLLRFLQEGTFRRVGDLRLRSVNVRVIACTNMEPEEAVKQKQLRSDLFYRLNAIYLELPPLRERKSDVPLLVDYFVSIFNQKLGLHITGVAANVLQILENYFWPGNVRELEHCIEHAMNVGLGQEITLSDLPSNILKSSAANPISLLDMLPDAQKNQTLNQCLDEVEKKLILRTLKNCQGNISRASEILGVPRQTLHYRLKVLGIPTHRAFQDQG</sequence>
<dbReference type="SMART" id="SM00382">
    <property type="entry name" value="AAA"/>
    <property type="match status" value="1"/>
</dbReference>
<dbReference type="PROSITE" id="PS50112">
    <property type="entry name" value="PAS"/>
    <property type="match status" value="1"/>
</dbReference>
<dbReference type="EMBL" id="CP017634">
    <property type="protein sequence ID" value="ATW27647.1"/>
    <property type="molecule type" value="Genomic_DNA"/>
</dbReference>
<evidence type="ECO:0000256" key="1">
    <source>
        <dbReference type="ARBA" id="ARBA00022741"/>
    </source>
</evidence>
<dbReference type="CDD" id="cd00009">
    <property type="entry name" value="AAA"/>
    <property type="match status" value="1"/>
</dbReference>
<evidence type="ECO:0000313" key="9">
    <source>
        <dbReference type="Proteomes" id="UP000323521"/>
    </source>
</evidence>
<dbReference type="InterPro" id="IPR013767">
    <property type="entry name" value="PAS_fold"/>
</dbReference>
<gene>
    <name evidence="8" type="ORF">DCMF_25395</name>
</gene>
<dbReference type="InterPro" id="IPR009057">
    <property type="entry name" value="Homeodomain-like_sf"/>
</dbReference>
<dbReference type="GO" id="GO:0005524">
    <property type="term" value="F:ATP binding"/>
    <property type="evidence" value="ECO:0007669"/>
    <property type="project" value="UniProtKB-KW"/>
</dbReference>
<dbReference type="OrthoDB" id="1672812at2"/>
<feature type="domain" description="PAS" evidence="7">
    <location>
        <begin position="10"/>
        <end position="83"/>
    </location>
</feature>
<dbReference type="SMART" id="SM00091">
    <property type="entry name" value="PAS"/>
    <property type="match status" value="1"/>
</dbReference>
<dbReference type="Gene3D" id="3.40.50.300">
    <property type="entry name" value="P-loop containing nucleotide triphosphate hydrolases"/>
    <property type="match status" value="1"/>
</dbReference>
<evidence type="ECO:0000256" key="5">
    <source>
        <dbReference type="ARBA" id="ARBA00023163"/>
    </source>
</evidence>
<dbReference type="InterPro" id="IPR025943">
    <property type="entry name" value="Sigma_54_int_dom_ATP-bd_2"/>
</dbReference>
<dbReference type="InterPro" id="IPR025944">
    <property type="entry name" value="Sigma_54_int_dom_CS"/>
</dbReference>
<accession>A0A3G1KZ38</accession>